<evidence type="ECO:0000313" key="3">
    <source>
        <dbReference type="Proteomes" id="UP000656042"/>
    </source>
</evidence>
<protein>
    <submittedName>
        <fullName evidence="2">Uncharacterized protein</fullName>
    </submittedName>
</protein>
<accession>A0A8J3BZ32</accession>
<keyword evidence="3" id="KW-1185">Reference proteome</keyword>
<dbReference type="Proteomes" id="UP000656042">
    <property type="component" value="Unassembled WGS sequence"/>
</dbReference>
<dbReference type="RefSeq" id="WP_189080049.1">
    <property type="nucleotide sequence ID" value="NZ_BMMX01000013.1"/>
</dbReference>
<reference evidence="2" key="1">
    <citation type="journal article" date="2014" name="Int. J. Syst. Evol. Microbiol.">
        <title>Complete genome sequence of Corynebacterium casei LMG S-19264T (=DSM 44701T), isolated from a smear-ripened cheese.</title>
        <authorList>
            <consortium name="US DOE Joint Genome Institute (JGI-PGF)"/>
            <person name="Walter F."/>
            <person name="Albersmeier A."/>
            <person name="Kalinowski J."/>
            <person name="Ruckert C."/>
        </authorList>
    </citation>
    <scope>NUCLEOTIDE SEQUENCE</scope>
    <source>
        <strain evidence="2">CGMCC 4.7299</strain>
    </source>
</reference>
<gene>
    <name evidence="2" type="ORF">GCM10012284_32540</name>
</gene>
<organism evidence="2 3">
    <name type="scientific">Mangrovihabitans endophyticus</name>
    <dbReference type="NCBI Taxonomy" id="1751298"/>
    <lineage>
        <taxon>Bacteria</taxon>
        <taxon>Bacillati</taxon>
        <taxon>Actinomycetota</taxon>
        <taxon>Actinomycetes</taxon>
        <taxon>Micromonosporales</taxon>
        <taxon>Micromonosporaceae</taxon>
        <taxon>Mangrovihabitans</taxon>
    </lineage>
</organism>
<dbReference type="EMBL" id="BMMX01000013">
    <property type="protein sequence ID" value="GGK95867.1"/>
    <property type="molecule type" value="Genomic_DNA"/>
</dbReference>
<feature type="region of interest" description="Disordered" evidence="1">
    <location>
        <begin position="231"/>
        <end position="251"/>
    </location>
</feature>
<evidence type="ECO:0000313" key="2">
    <source>
        <dbReference type="EMBL" id="GGK95867.1"/>
    </source>
</evidence>
<sequence>MAVPRIDRATAGDHDSAASIDVSWFWNAVPAAGRDIAEVAAWKAQVSALLDEWVGDKVAAARAAWPADADEEFPFAIDELGPTVTDSLLARADHMPAHARLFWGAGFLRGDLRWMPVLVLAEFCRPRADDPAYLMAEVGVDGLAEDVREPTVDYVTTDHGDGLRVFALAQSAREGTYGRVDAALRLEVPGTGAGPVPDVDVLLRTRVFGLDQMAVIGSGVETLMHMIAADAADQPDGGPAPMQFATERSPS</sequence>
<dbReference type="AlphaFoldDB" id="A0A8J3BZ32"/>
<evidence type="ECO:0000256" key="1">
    <source>
        <dbReference type="SAM" id="MobiDB-lite"/>
    </source>
</evidence>
<comment type="caution">
    <text evidence="2">The sequence shown here is derived from an EMBL/GenBank/DDBJ whole genome shotgun (WGS) entry which is preliminary data.</text>
</comment>
<reference evidence="2" key="2">
    <citation type="submission" date="2020-09" db="EMBL/GenBank/DDBJ databases">
        <authorList>
            <person name="Sun Q."/>
            <person name="Zhou Y."/>
        </authorList>
    </citation>
    <scope>NUCLEOTIDE SEQUENCE</scope>
    <source>
        <strain evidence="2">CGMCC 4.7299</strain>
    </source>
</reference>
<feature type="compositionally biased region" description="Low complexity" evidence="1">
    <location>
        <begin position="231"/>
        <end position="241"/>
    </location>
</feature>
<proteinExistence type="predicted"/>
<name>A0A8J3BZ32_9ACTN</name>